<dbReference type="RefSeq" id="XP_012244102.1">
    <property type="nucleotide sequence ID" value="XM_012388679.3"/>
</dbReference>
<reference evidence="2 3" key="1">
    <citation type="submission" date="2025-04" db="UniProtKB">
        <authorList>
            <consortium name="RefSeq"/>
        </authorList>
    </citation>
    <scope>IDENTIFICATION</scope>
</reference>
<evidence type="ECO:0000313" key="3">
    <source>
        <dbReference type="RefSeq" id="XP_033178060.1"/>
    </source>
</evidence>
<dbReference type="SUPFAM" id="SSF55729">
    <property type="entry name" value="Acyl-CoA N-acyltransferases (Nat)"/>
    <property type="match status" value="1"/>
</dbReference>
<dbReference type="PANTHER" id="PTHR20905">
    <property type="entry name" value="N-ACETYLTRANSFERASE-RELATED"/>
    <property type="match status" value="1"/>
</dbReference>
<dbReference type="GO" id="GO:0008080">
    <property type="term" value="F:N-acetyltransferase activity"/>
    <property type="evidence" value="ECO:0007669"/>
    <property type="project" value="TreeGrafter"/>
</dbReference>
<dbReference type="GeneID" id="105681100"/>
<dbReference type="OrthoDB" id="41532at2759"/>
<organism evidence="1 2">
    <name type="scientific">Bombus impatiens</name>
    <name type="common">Bumblebee</name>
    <dbReference type="NCBI Taxonomy" id="132113"/>
    <lineage>
        <taxon>Eukaryota</taxon>
        <taxon>Metazoa</taxon>
        <taxon>Ecdysozoa</taxon>
        <taxon>Arthropoda</taxon>
        <taxon>Hexapoda</taxon>
        <taxon>Insecta</taxon>
        <taxon>Pterygota</taxon>
        <taxon>Neoptera</taxon>
        <taxon>Endopterygota</taxon>
        <taxon>Hymenoptera</taxon>
        <taxon>Apocrita</taxon>
        <taxon>Aculeata</taxon>
        <taxon>Apoidea</taxon>
        <taxon>Anthophila</taxon>
        <taxon>Apidae</taxon>
        <taxon>Bombus</taxon>
        <taxon>Pyrobombus</taxon>
    </lineage>
</organism>
<accession>A0A6P3UYR7</accession>
<sequence length="284" mass="32883">MAASLLKMYSSSIRKCLRHVSKYCRIGSRRATFHCTAKNLKVKCNDKPFFTTRLALPPDYENVADFMCEAYYKHEPVIINIGLGGTEAPPIWRRMMLEQVKAGYSIIAENRENCIIGAALNCITDRNEQKMLCKLARCCEDGPLRDLIEFFAFVLEAPKVWERFPVRLIFEQCSLAVSCEYQGLGIARRLIQESWHLARDCGYRLFRLDCNSSYCAKIAQGFGWPMIWDIPFDQYVKNGKVIFNHVKEPHTTCRVFVDRLRYCKTYCLPYKDCKTTTSAPFPEK</sequence>
<dbReference type="CDD" id="cd04301">
    <property type="entry name" value="NAT_SF"/>
    <property type="match status" value="1"/>
</dbReference>
<keyword evidence="1" id="KW-1185">Reference proteome</keyword>
<dbReference type="Gene3D" id="3.40.630.30">
    <property type="match status" value="1"/>
</dbReference>
<evidence type="ECO:0000313" key="1">
    <source>
        <dbReference type="Proteomes" id="UP000515180"/>
    </source>
</evidence>
<proteinExistence type="predicted"/>
<protein>
    <submittedName>
        <fullName evidence="2 3">Uncharacterized protein LOC105681100</fullName>
    </submittedName>
</protein>
<dbReference type="OMA" id="KRNAQFF"/>
<gene>
    <name evidence="2 3" type="primary">LOC105681100</name>
</gene>
<dbReference type="PANTHER" id="PTHR20905:SF1">
    <property type="entry name" value="AT07410P-RELATED"/>
    <property type="match status" value="1"/>
</dbReference>
<evidence type="ECO:0000313" key="2">
    <source>
        <dbReference type="RefSeq" id="XP_012244102.1"/>
    </source>
</evidence>
<name>A0A6P3UYR7_BOMIM</name>
<dbReference type="KEGG" id="bim:105681100"/>
<dbReference type="AlphaFoldDB" id="A0A6P3UYR7"/>
<dbReference type="Proteomes" id="UP000515180">
    <property type="component" value="Unplaced"/>
</dbReference>
<dbReference type="InterPro" id="IPR016181">
    <property type="entry name" value="Acyl_CoA_acyltransferase"/>
</dbReference>
<dbReference type="RefSeq" id="XP_033178060.1">
    <property type="nucleotide sequence ID" value="XM_033322169.1"/>
</dbReference>